<dbReference type="PANTHER" id="PTHR43527">
    <property type="entry name" value="4-DIPHOSPHOCYTIDYL-2-C-METHYL-D-ERYTHRITOL KINASE, CHLOROPLASTIC"/>
    <property type="match status" value="1"/>
</dbReference>
<feature type="active site" evidence="9">
    <location>
        <position position="17"/>
    </location>
</feature>
<evidence type="ECO:0000256" key="5">
    <source>
        <dbReference type="ARBA" id="ARBA00022741"/>
    </source>
</evidence>
<gene>
    <name evidence="9 12" type="primary">ispE</name>
    <name evidence="12" type="ORF">Pan216_46340</name>
</gene>
<dbReference type="Gene3D" id="3.30.230.10">
    <property type="match status" value="1"/>
</dbReference>
<dbReference type="InterPro" id="IPR036554">
    <property type="entry name" value="GHMP_kinase_C_sf"/>
</dbReference>
<dbReference type="EMBL" id="CP036279">
    <property type="protein sequence ID" value="QDU63753.1"/>
    <property type="molecule type" value="Genomic_DNA"/>
</dbReference>
<keyword evidence="7 9" id="KW-0067">ATP-binding</keyword>
<evidence type="ECO:0000256" key="6">
    <source>
        <dbReference type="ARBA" id="ARBA00022777"/>
    </source>
</evidence>
<evidence type="ECO:0000256" key="9">
    <source>
        <dbReference type="HAMAP-Rule" id="MF_00061"/>
    </source>
</evidence>
<evidence type="ECO:0000256" key="1">
    <source>
        <dbReference type="ARBA" id="ARBA00009684"/>
    </source>
</evidence>
<evidence type="ECO:0000256" key="7">
    <source>
        <dbReference type="ARBA" id="ARBA00022840"/>
    </source>
</evidence>
<keyword evidence="13" id="KW-1185">Reference proteome</keyword>
<evidence type="ECO:0000256" key="2">
    <source>
        <dbReference type="ARBA" id="ARBA00012052"/>
    </source>
</evidence>
<dbReference type="PIRSF" id="PIRSF010376">
    <property type="entry name" value="IspE"/>
    <property type="match status" value="1"/>
</dbReference>
<dbReference type="EC" id="2.7.1.148" evidence="2 9"/>
<keyword evidence="6 9" id="KW-0418">Kinase</keyword>
<evidence type="ECO:0000256" key="8">
    <source>
        <dbReference type="ARBA" id="ARBA00032554"/>
    </source>
</evidence>
<organism evidence="12 13">
    <name type="scientific">Kolteria novifilia</name>
    <dbReference type="NCBI Taxonomy" id="2527975"/>
    <lineage>
        <taxon>Bacteria</taxon>
        <taxon>Pseudomonadati</taxon>
        <taxon>Planctomycetota</taxon>
        <taxon>Planctomycetia</taxon>
        <taxon>Kolteriales</taxon>
        <taxon>Kolteriaceae</taxon>
        <taxon>Kolteria</taxon>
    </lineage>
</organism>
<comment type="similarity">
    <text evidence="1 9">Belongs to the GHMP kinase family. IspE subfamily.</text>
</comment>
<dbReference type="SUPFAM" id="SSF55060">
    <property type="entry name" value="GHMP Kinase, C-terminal domain"/>
    <property type="match status" value="1"/>
</dbReference>
<dbReference type="Gene3D" id="3.30.70.890">
    <property type="entry name" value="GHMP kinase, C-terminal domain"/>
    <property type="match status" value="1"/>
</dbReference>
<dbReference type="PANTHER" id="PTHR43527:SF2">
    <property type="entry name" value="4-DIPHOSPHOCYTIDYL-2-C-METHYL-D-ERYTHRITOL KINASE, CHLOROPLASTIC"/>
    <property type="match status" value="1"/>
</dbReference>
<keyword evidence="4 9" id="KW-0808">Transferase</keyword>
<dbReference type="GO" id="GO:0005524">
    <property type="term" value="F:ATP binding"/>
    <property type="evidence" value="ECO:0007669"/>
    <property type="project" value="UniProtKB-UniRule"/>
</dbReference>
<dbReference type="AlphaFoldDB" id="A0A518BA15"/>
<dbReference type="HAMAP" id="MF_00061">
    <property type="entry name" value="IspE"/>
    <property type="match status" value="1"/>
</dbReference>
<evidence type="ECO:0000256" key="3">
    <source>
        <dbReference type="ARBA" id="ARBA00017473"/>
    </source>
</evidence>
<keyword evidence="9" id="KW-0414">Isoprene biosynthesis</keyword>
<dbReference type="Proteomes" id="UP000317093">
    <property type="component" value="Chromosome"/>
</dbReference>
<dbReference type="GO" id="GO:0016114">
    <property type="term" value="P:terpenoid biosynthetic process"/>
    <property type="evidence" value="ECO:0007669"/>
    <property type="project" value="UniProtKB-UniRule"/>
</dbReference>
<feature type="domain" description="GHMP kinase N-terminal" evidence="10">
    <location>
        <begin position="72"/>
        <end position="148"/>
    </location>
</feature>
<comment type="pathway">
    <text evidence="9">Isoprenoid biosynthesis; isopentenyl diphosphate biosynthesis via DXP pathway; isopentenyl diphosphate from 1-deoxy-D-xylulose 5-phosphate: step 3/6.</text>
</comment>
<accession>A0A518BA15</accession>
<feature type="active site" evidence="9">
    <location>
        <position position="142"/>
    </location>
</feature>
<protein>
    <recommendedName>
        <fullName evidence="3 9">4-diphosphocytidyl-2-C-methyl-D-erythritol kinase</fullName>
        <shortName evidence="9">CMK</shortName>
        <ecNumber evidence="2 9">2.7.1.148</ecNumber>
    </recommendedName>
    <alternativeName>
        <fullName evidence="8 9">4-(cytidine-5'-diphospho)-2-C-methyl-D-erythritol kinase</fullName>
    </alternativeName>
</protein>
<reference evidence="12 13" key="1">
    <citation type="submission" date="2019-02" db="EMBL/GenBank/DDBJ databases">
        <title>Deep-cultivation of Planctomycetes and their phenomic and genomic characterization uncovers novel biology.</title>
        <authorList>
            <person name="Wiegand S."/>
            <person name="Jogler M."/>
            <person name="Boedeker C."/>
            <person name="Pinto D."/>
            <person name="Vollmers J."/>
            <person name="Rivas-Marin E."/>
            <person name="Kohn T."/>
            <person name="Peeters S.H."/>
            <person name="Heuer A."/>
            <person name="Rast P."/>
            <person name="Oberbeckmann S."/>
            <person name="Bunk B."/>
            <person name="Jeske O."/>
            <person name="Meyerdierks A."/>
            <person name="Storesund J.E."/>
            <person name="Kallscheuer N."/>
            <person name="Luecker S."/>
            <person name="Lage O.M."/>
            <person name="Pohl T."/>
            <person name="Merkel B.J."/>
            <person name="Hornburger P."/>
            <person name="Mueller R.-W."/>
            <person name="Bruemmer F."/>
            <person name="Labrenz M."/>
            <person name="Spormann A.M."/>
            <person name="Op den Camp H."/>
            <person name="Overmann J."/>
            <person name="Amann R."/>
            <person name="Jetten M.S.M."/>
            <person name="Mascher T."/>
            <person name="Medema M.H."/>
            <person name="Devos D.P."/>
            <person name="Kaster A.-K."/>
            <person name="Ovreas L."/>
            <person name="Rohde M."/>
            <person name="Galperin M.Y."/>
            <person name="Jogler C."/>
        </authorList>
    </citation>
    <scope>NUCLEOTIDE SEQUENCE [LARGE SCALE GENOMIC DNA]</scope>
    <source>
        <strain evidence="12 13">Pan216</strain>
    </source>
</reference>
<dbReference type="UniPathway" id="UPA00056">
    <property type="reaction ID" value="UER00094"/>
</dbReference>
<feature type="binding site" evidence="9">
    <location>
        <begin position="100"/>
        <end position="110"/>
    </location>
    <ligand>
        <name>ATP</name>
        <dbReference type="ChEBI" id="CHEBI:30616"/>
    </ligand>
</feature>
<proteinExistence type="inferred from homology"/>
<feature type="domain" description="GHMP kinase C-terminal" evidence="11">
    <location>
        <begin position="203"/>
        <end position="273"/>
    </location>
</feature>
<evidence type="ECO:0000313" key="12">
    <source>
        <dbReference type="EMBL" id="QDU63753.1"/>
    </source>
</evidence>
<dbReference type="SUPFAM" id="SSF54211">
    <property type="entry name" value="Ribosomal protein S5 domain 2-like"/>
    <property type="match status" value="1"/>
</dbReference>
<evidence type="ECO:0000259" key="11">
    <source>
        <dbReference type="Pfam" id="PF08544"/>
    </source>
</evidence>
<keyword evidence="5 9" id="KW-0547">Nucleotide-binding</keyword>
<dbReference type="Pfam" id="PF00288">
    <property type="entry name" value="GHMP_kinases_N"/>
    <property type="match status" value="1"/>
</dbReference>
<dbReference type="InterPro" id="IPR004424">
    <property type="entry name" value="IspE"/>
</dbReference>
<dbReference type="KEGG" id="knv:Pan216_46340"/>
<dbReference type="OrthoDB" id="9809438at2"/>
<sequence length="288" mass="31039">MIVETHGDDLVIKAPAKVNLHLEILGKRPDGYHELETLFLSVSLYDTLIFKQQPAEVSVRVRGSSLDGGRDNLVTRAIHLVRQEAGISHGISVELTKEIPAAAGLAGGSSDAAATLAGLNQWWNLGWSPERLAALGAQLGSDIPFFFHTPTAVARGRGEQVEPCRCKTPLDFVIVSPEEGLSTADVYRRVVVPPKPVSIEPIRSALEQGDRREVGKLLFNRLEEASVPLCPAVAKIKHRVGQDGIGQLMSGSGSSVFVLMDSPQAAERLGKQLIAERLGRIYVVQSSS</sequence>
<dbReference type="RefSeq" id="WP_145261460.1">
    <property type="nucleotide sequence ID" value="NZ_CP036279.1"/>
</dbReference>
<dbReference type="GO" id="GO:0050515">
    <property type="term" value="F:4-(cytidine 5'-diphospho)-2-C-methyl-D-erythritol kinase activity"/>
    <property type="evidence" value="ECO:0007669"/>
    <property type="project" value="UniProtKB-UniRule"/>
</dbReference>
<dbReference type="InterPro" id="IPR020568">
    <property type="entry name" value="Ribosomal_Su5_D2-typ_SF"/>
</dbReference>
<dbReference type="InterPro" id="IPR014721">
    <property type="entry name" value="Ribsml_uS5_D2-typ_fold_subgr"/>
</dbReference>
<dbReference type="GO" id="GO:0019288">
    <property type="term" value="P:isopentenyl diphosphate biosynthetic process, methylerythritol 4-phosphate pathway"/>
    <property type="evidence" value="ECO:0007669"/>
    <property type="project" value="UniProtKB-UniRule"/>
</dbReference>
<name>A0A518BA15_9BACT</name>
<evidence type="ECO:0000313" key="13">
    <source>
        <dbReference type="Proteomes" id="UP000317093"/>
    </source>
</evidence>
<dbReference type="InterPro" id="IPR006204">
    <property type="entry name" value="GHMP_kinase_N_dom"/>
</dbReference>
<comment type="function">
    <text evidence="9">Catalyzes the phosphorylation of the position 2 hydroxy group of 4-diphosphocytidyl-2C-methyl-D-erythritol.</text>
</comment>
<evidence type="ECO:0000259" key="10">
    <source>
        <dbReference type="Pfam" id="PF00288"/>
    </source>
</evidence>
<dbReference type="Pfam" id="PF08544">
    <property type="entry name" value="GHMP_kinases_C"/>
    <property type="match status" value="1"/>
</dbReference>
<dbReference type="InterPro" id="IPR013750">
    <property type="entry name" value="GHMP_kinase_C_dom"/>
</dbReference>
<dbReference type="NCBIfam" id="TIGR00154">
    <property type="entry name" value="ispE"/>
    <property type="match status" value="1"/>
</dbReference>
<comment type="catalytic activity">
    <reaction evidence="9">
        <text>4-CDP-2-C-methyl-D-erythritol + ATP = 4-CDP-2-C-methyl-D-erythritol 2-phosphate + ADP + H(+)</text>
        <dbReference type="Rhea" id="RHEA:18437"/>
        <dbReference type="ChEBI" id="CHEBI:15378"/>
        <dbReference type="ChEBI" id="CHEBI:30616"/>
        <dbReference type="ChEBI" id="CHEBI:57823"/>
        <dbReference type="ChEBI" id="CHEBI:57919"/>
        <dbReference type="ChEBI" id="CHEBI:456216"/>
        <dbReference type="EC" id="2.7.1.148"/>
    </reaction>
</comment>
<evidence type="ECO:0000256" key="4">
    <source>
        <dbReference type="ARBA" id="ARBA00022679"/>
    </source>
</evidence>